<evidence type="ECO:0000313" key="8">
    <source>
        <dbReference type="Proteomes" id="UP000594260"/>
    </source>
</evidence>
<feature type="transmembrane region" description="Helical" evidence="5">
    <location>
        <begin position="197"/>
        <end position="218"/>
    </location>
</feature>
<dbReference type="EnsemblMetazoa" id="XM_022807486">
    <property type="protein sequence ID" value="XP_022663221"/>
    <property type="gene ID" value="LOC111251151"/>
</dbReference>
<dbReference type="InParanoid" id="A0A7M7KB49"/>
<accession>A0A7M7KB49</accession>
<comment type="subcellular location">
    <subcellularLocation>
        <location evidence="1">Membrane</location>
        <topology evidence="1">Multi-pass membrane protein</topology>
    </subcellularLocation>
</comment>
<dbReference type="GO" id="GO:0016020">
    <property type="term" value="C:membrane"/>
    <property type="evidence" value="ECO:0007669"/>
    <property type="project" value="UniProtKB-SubCell"/>
</dbReference>
<feature type="region of interest" description="Disordered" evidence="6">
    <location>
        <begin position="1"/>
        <end position="20"/>
    </location>
</feature>
<protein>
    <submittedName>
        <fullName evidence="7">Uncharacterized protein</fullName>
    </submittedName>
</protein>
<keyword evidence="2 5" id="KW-0812">Transmembrane</keyword>
<dbReference type="GeneID" id="111251151"/>
<evidence type="ECO:0000256" key="1">
    <source>
        <dbReference type="ARBA" id="ARBA00004141"/>
    </source>
</evidence>
<evidence type="ECO:0000256" key="5">
    <source>
        <dbReference type="RuleBase" id="RU004379"/>
    </source>
</evidence>
<evidence type="ECO:0000256" key="6">
    <source>
        <dbReference type="SAM" id="MobiDB-lite"/>
    </source>
</evidence>
<comment type="similarity">
    <text evidence="5">Belongs to the BI1 family.</text>
</comment>
<dbReference type="InterPro" id="IPR006214">
    <property type="entry name" value="Bax_inhibitor_1-related"/>
</dbReference>
<keyword evidence="8" id="KW-1185">Reference proteome</keyword>
<reference evidence="7" key="1">
    <citation type="submission" date="2021-01" db="UniProtKB">
        <authorList>
            <consortium name="EnsemblMetazoa"/>
        </authorList>
    </citation>
    <scope>IDENTIFICATION</scope>
</reference>
<feature type="transmembrane region" description="Helical" evidence="5">
    <location>
        <begin position="112"/>
        <end position="131"/>
    </location>
</feature>
<proteinExistence type="inferred from homology"/>
<keyword evidence="4 5" id="KW-0472">Membrane</keyword>
<dbReference type="OrthoDB" id="7933078at2759"/>
<sequence>MAPSVSGAAQAARNISPNEDPRNSLYQSLAQDLAGFSEHKIRTQFVIKVLSILSCMLMITTSVVSIITVSKSTQLFLLENWWLSLVAGILLFSVSIILGCSEKLRKSFPLNYALLLALTLTQSILLCYVVAAYETNSVFVGIFITCIVTGAVATLSASTTYDLTQLESHLVVAVAVLAVVQLGAFVFVPSLRKIDTVFGGVAAMVFCLYIALDIHLLLGNQHNQLYPEDYIGAVITLYIDVINLFISLLHQFGKRKESNAS</sequence>
<dbReference type="KEGG" id="vde:111251151"/>
<dbReference type="Pfam" id="PF01027">
    <property type="entry name" value="Bax1-I"/>
    <property type="match status" value="1"/>
</dbReference>
<feature type="transmembrane region" description="Helical" evidence="5">
    <location>
        <begin position="170"/>
        <end position="191"/>
    </location>
</feature>
<evidence type="ECO:0000256" key="3">
    <source>
        <dbReference type="ARBA" id="ARBA00022989"/>
    </source>
</evidence>
<dbReference type="OMA" id="TEAXLLA"/>
<dbReference type="AlphaFoldDB" id="A0A7M7KB49"/>
<evidence type="ECO:0000313" key="7">
    <source>
        <dbReference type="EnsemblMetazoa" id="XP_022663221"/>
    </source>
</evidence>
<dbReference type="RefSeq" id="XP_022663221.1">
    <property type="nucleotide sequence ID" value="XM_022807486.1"/>
</dbReference>
<organism evidence="7 8">
    <name type="scientific">Varroa destructor</name>
    <name type="common">Honeybee mite</name>
    <dbReference type="NCBI Taxonomy" id="109461"/>
    <lineage>
        <taxon>Eukaryota</taxon>
        <taxon>Metazoa</taxon>
        <taxon>Ecdysozoa</taxon>
        <taxon>Arthropoda</taxon>
        <taxon>Chelicerata</taxon>
        <taxon>Arachnida</taxon>
        <taxon>Acari</taxon>
        <taxon>Parasitiformes</taxon>
        <taxon>Mesostigmata</taxon>
        <taxon>Gamasina</taxon>
        <taxon>Dermanyssoidea</taxon>
        <taxon>Varroidae</taxon>
        <taxon>Varroa</taxon>
    </lineage>
</organism>
<feature type="transmembrane region" description="Helical" evidence="5">
    <location>
        <begin position="81"/>
        <end position="100"/>
    </location>
</feature>
<dbReference type="PANTHER" id="PTHR23291:SF47">
    <property type="entry name" value="TRANSMEMBRANE BAX INHIBITOR MOTIF CONTAINING 7"/>
    <property type="match status" value="1"/>
</dbReference>
<dbReference type="PANTHER" id="PTHR23291">
    <property type="entry name" value="BAX INHIBITOR-RELATED"/>
    <property type="match status" value="1"/>
</dbReference>
<dbReference type="Proteomes" id="UP000594260">
    <property type="component" value="Unplaced"/>
</dbReference>
<keyword evidence="3 5" id="KW-1133">Transmembrane helix</keyword>
<feature type="transmembrane region" description="Helical" evidence="5">
    <location>
        <begin position="45"/>
        <end position="69"/>
    </location>
</feature>
<name>A0A7M7KB49_VARDE</name>
<evidence type="ECO:0000256" key="4">
    <source>
        <dbReference type="ARBA" id="ARBA00023136"/>
    </source>
</evidence>
<feature type="transmembrane region" description="Helical" evidence="5">
    <location>
        <begin position="137"/>
        <end position="158"/>
    </location>
</feature>
<evidence type="ECO:0000256" key="2">
    <source>
        <dbReference type="ARBA" id="ARBA00022692"/>
    </source>
</evidence>
<feature type="transmembrane region" description="Helical" evidence="5">
    <location>
        <begin position="230"/>
        <end position="252"/>
    </location>
</feature>